<evidence type="ECO:0000313" key="2">
    <source>
        <dbReference type="Proteomes" id="UP000324222"/>
    </source>
</evidence>
<evidence type="ECO:0000313" key="1">
    <source>
        <dbReference type="EMBL" id="MPC31814.1"/>
    </source>
</evidence>
<dbReference type="AlphaFoldDB" id="A0A5B7EGY9"/>
<organism evidence="1 2">
    <name type="scientific">Portunus trituberculatus</name>
    <name type="common">Swimming crab</name>
    <name type="synonym">Neptunus trituberculatus</name>
    <dbReference type="NCBI Taxonomy" id="210409"/>
    <lineage>
        <taxon>Eukaryota</taxon>
        <taxon>Metazoa</taxon>
        <taxon>Ecdysozoa</taxon>
        <taxon>Arthropoda</taxon>
        <taxon>Crustacea</taxon>
        <taxon>Multicrustacea</taxon>
        <taxon>Malacostraca</taxon>
        <taxon>Eumalacostraca</taxon>
        <taxon>Eucarida</taxon>
        <taxon>Decapoda</taxon>
        <taxon>Pleocyemata</taxon>
        <taxon>Brachyura</taxon>
        <taxon>Eubrachyura</taxon>
        <taxon>Portunoidea</taxon>
        <taxon>Portunidae</taxon>
        <taxon>Portuninae</taxon>
        <taxon>Portunus</taxon>
    </lineage>
</organism>
<dbReference type="Proteomes" id="UP000324222">
    <property type="component" value="Unassembled WGS sequence"/>
</dbReference>
<keyword evidence="2" id="KW-1185">Reference proteome</keyword>
<name>A0A5B7EGY9_PORTR</name>
<gene>
    <name evidence="1" type="ORF">E2C01_025110</name>
</gene>
<protein>
    <submittedName>
        <fullName evidence="1">Uncharacterized protein</fullName>
    </submittedName>
</protein>
<accession>A0A5B7EGY9</accession>
<comment type="caution">
    <text evidence="1">The sequence shown here is derived from an EMBL/GenBank/DDBJ whole genome shotgun (WGS) entry which is preliminary data.</text>
</comment>
<sequence>MTPVLYTALNIFPFFQSKTLVNTPHLSVGRAGVTGEPGIVAVGPCIHTHGEALLGHVVLCALISWRRRICRARALKRSMGRGSHASHRYSSGMLSRSISMQSTCCHTLSGGTTRLMSTTPVTITVTLSGMKAEEPQSTSKCW</sequence>
<reference evidence="1 2" key="1">
    <citation type="submission" date="2019-05" db="EMBL/GenBank/DDBJ databases">
        <title>Another draft genome of Portunus trituberculatus and its Hox gene families provides insights of decapod evolution.</title>
        <authorList>
            <person name="Jeong J.-H."/>
            <person name="Song I."/>
            <person name="Kim S."/>
            <person name="Choi T."/>
            <person name="Kim D."/>
            <person name="Ryu S."/>
            <person name="Kim W."/>
        </authorList>
    </citation>
    <scope>NUCLEOTIDE SEQUENCE [LARGE SCALE GENOMIC DNA]</scope>
    <source>
        <tissue evidence="1">Muscle</tissue>
    </source>
</reference>
<proteinExistence type="predicted"/>
<dbReference type="EMBL" id="VSRR010002508">
    <property type="protein sequence ID" value="MPC31814.1"/>
    <property type="molecule type" value="Genomic_DNA"/>
</dbReference>